<dbReference type="AlphaFoldDB" id="A0AAV4MWN5"/>
<organism evidence="2 3">
    <name type="scientific">Caerostris extrusa</name>
    <name type="common">Bark spider</name>
    <name type="synonym">Caerostris bankana</name>
    <dbReference type="NCBI Taxonomy" id="172846"/>
    <lineage>
        <taxon>Eukaryota</taxon>
        <taxon>Metazoa</taxon>
        <taxon>Ecdysozoa</taxon>
        <taxon>Arthropoda</taxon>
        <taxon>Chelicerata</taxon>
        <taxon>Arachnida</taxon>
        <taxon>Araneae</taxon>
        <taxon>Araneomorphae</taxon>
        <taxon>Entelegynae</taxon>
        <taxon>Araneoidea</taxon>
        <taxon>Araneidae</taxon>
        <taxon>Caerostris</taxon>
    </lineage>
</organism>
<feature type="chain" id="PRO_5043528647" description="Secreted protein" evidence="1">
    <location>
        <begin position="28"/>
        <end position="87"/>
    </location>
</feature>
<evidence type="ECO:0000313" key="3">
    <source>
        <dbReference type="Proteomes" id="UP001054945"/>
    </source>
</evidence>
<dbReference type="EMBL" id="BPLR01020284">
    <property type="protein sequence ID" value="GIX76854.1"/>
    <property type="molecule type" value="Genomic_DNA"/>
</dbReference>
<reference evidence="2 3" key="1">
    <citation type="submission" date="2021-06" db="EMBL/GenBank/DDBJ databases">
        <title>Caerostris extrusa draft genome.</title>
        <authorList>
            <person name="Kono N."/>
            <person name="Arakawa K."/>
        </authorList>
    </citation>
    <scope>NUCLEOTIDE SEQUENCE [LARGE SCALE GENOMIC DNA]</scope>
</reference>
<keyword evidence="1" id="KW-0732">Signal</keyword>
<proteinExistence type="predicted"/>
<dbReference type="Proteomes" id="UP001054945">
    <property type="component" value="Unassembled WGS sequence"/>
</dbReference>
<name>A0AAV4MWN5_CAEEX</name>
<comment type="caution">
    <text evidence="2">The sequence shown here is derived from an EMBL/GenBank/DDBJ whole genome shotgun (WGS) entry which is preliminary data.</text>
</comment>
<keyword evidence="3" id="KW-1185">Reference proteome</keyword>
<sequence>MAGRFRAFTKIMLIQLLCTHNAPGVCANAIRKRYLSHWLESFMETVMQSLFFNFDKSFRKLLAETVYYSSVTHSRPIDQSPERMEPV</sequence>
<gene>
    <name evidence="2" type="ORF">CEXT_318381</name>
</gene>
<accession>A0AAV4MWN5</accession>
<protein>
    <recommendedName>
        <fullName evidence="4">Secreted protein</fullName>
    </recommendedName>
</protein>
<feature type="signal peptide" evidence="1">
    <location>
        <begin position="1"/>
        <end position="27"/>
    </location>
</feature>
<evidence type="ECO:0000256" key="1">
    <source>
        <dbReference type="SAM" id="SignalP"/>
    </source>
</evidence>
<evidence type="ECO:0008006" key="4">
    <source>
        <dbReference type="Google" id="ProtNLM"/>
    </source>
</evidence>
<evidence type="ECO:0000313" key="2">
    <source>
        <dbReference type="EMBL" id="GIX76854.1"/>
    </source>
</evidence>